<dbReference type="eggNOG" id="ENOG502QQHV">
    <property type="taxonomic scope" value="Eukaryota"/>
</dbReference>
<evidence type="ECO:0008006" key="3">
    <source>
        <dbReference type="Google" id="ProtNLM"/>
    </source>
</evidence>
<dbReference type="InParanoid" id="B9SKM4"/>
<dbReference type="Pfam" id="PF06101">
    <property type="entry name" value="Vps62"/>
    <property type="match status" value="1"/>
</dbReference>
<evidence type="ECO:0000313" key="1">
    <source>
        <dbReference type="EMBL" id="EEF35821.1"/>
    </source>
</evidence>
<proteinExistence type="predicted"/>
<dbReference type="AlphaFoldDB" id="B9SKM4"/>
<organism evidence="1 2">
    <name type="scientific">Ricinus communis</name>
    <name type="common">Castor bean</name>
    <dbReference type="NCBI Taxonomy" id="3988"/>
    <lineage>
        <taxon>Eukaryota</taxon>
        <taxon>Viridiplantae</taxon>
        <taxon>Streptophyta</taxon>
        <taxon>Embryophyta</taxon>
        <taxon>Tracheophyta</taxon>
        <taxon>Spermatophyta</taxon>
        <taxon>Magnoliopsida</taxon>
        <taxon>eudicotyledons</taxon>
        <taxon>Gunneridae</taxon>
        <taxon>Pentapetalae</taxon>
        <taxon>rosids</taxon>
        <taxon>fabids</taxon>
        <taxon>Malpighiales</taxon>
        <taxon>Euphorbiaceae</taxon>
        <taxon>Acalyphoideae</taxon>
        <taxon>Acalypheae</taxon>
        <taxon>Ricinus</taxon>
    </lineage>
</organism>
<dbReference type="OrthoDB" id="188042at2759"/>
<evidence type="ECO:0000313" key="2">
    <source>
        <dbReference type="Proteomes" id="UP000008311"/>
    </source>
</evidence>
<dbReference type="InterPro" id="IPR009291">
    <property type="entry name" value="Vps62"/>
</dbReference>
<name>B9SKM4_RICCO</name>
<sequence>MFEIFGCKCFHWKRIDNLLPSEPDTYSLPASLPDWPPGQGFASGRISLGEIEVIKISRLEFIWTCKLPQDEKKGVSFYKPAAVPDGFNSLGHQCQINNQPLRSFLLVAREVAITKTEAAIFSSPVNSPALRKPIDYILVWSSYSFNDESYDGCGFFWLPQPPDGYKPLGYLVTNNPDKPDLDEVRCVRADLTDGCQAYRPILNVYSKFSSFPFEVWSTRPSHRGMIGKGVSVGTFFCGSYCTSGEELNIACLRNANPELHSMPNLEQIHALINHYGPTVFFHPDEVYLPSSVSWFFKNGALLYRAGNLTGESIDASGSNFPAGGTNDRAFWIDLPSDDHRDTVKHGNLESAKLYVHVKPAYGGTFTDLAMWVFCPFNGPGTLKVGPLSFPFSKIGQHVGDWEHFTLRICNFSGELWSMYFSQHSGGQWIEAYNLEYIEGNKPIVYSSKNGHASYPHPGTYIQGSAKLWIGIRNDAARSNLFVDSSTHYEIIAGEYIAGDIIEPGWLQYMREWGPTIVYNSRNELDKIFNRLPVMLRYSVENIFYKLPVELYGEEGPTGPKEKNNWVGDERG</sequence>
<reference evidence="2" key="1">
    <citation type="journal article" date="2010" name="Nat. Biotechnol.">
        <title>Draft genome sequence of the oilseed species Ricinus communis.</title>
        <authorList>
            <person name="Chan A.P."/>
            <person name="Crabtree J."/>
            <person name="Zhao Q."/>
            <person name="Lorenzi H."/>
            <person name="Orvis J."/>
            <person name="Puiu D."/>
            <person name="Melake-Berhan A."/>
            <person name="Jones K.M."/>
            <person name="Redman J."/>
            <person name="Chen G."/>
            <person name="Cahoon E.B."/>
            <person name="Gedil M."/>
            <person name="Stanke M."/>
            <person name="Haas B.J."/>
            <person name="Wortman J.R."/>
            <person name="Fraser-Liggett C.M."/>
            <person name="Ravel J."/>
            <person name="Rabinowicz P.D."/>
        </authorList>
    </citation>
    <scope>NUCLEOTIDE SEQUENCE [LARGE SCALE GENOMIC DNA]</scope>
    <source>
        <strain evidence="2">cv. Hale</strain>
    </source>
</reference>
<protein>
    <recommendedName>
        <fullName evidence="3">Vacuolar protein sorting-associated protein 62</fullName>
    </recommendedName>
</protein>
<dbReference type="PANTHER" id="PTHR48203">
    <property type="entry name" value="BNAC01G40110D PROTEIN"/>
    <property type="match status" value="1"/>
</dbReference>
<dbReference type="KEGG" id="rcu:8266709"/>
<dbReference type="Proteomes" id="UP000008311">
    <property type="component" value="Unassembled WGS sequence"/>
</dbReference>
<keyword evidence="2" id="KW-1185">Reference proteome</keyword>
<dbReference type="EMBL" id="EQ974003">
    <property type="protein sequence ID" value="EEF35821.1"/>
    <property type="molecule type" value="Genomic_DNA"/>
</dbReference>
<dbReference type="FunCoup" id="B9SKM4">
    <property type="interactions" value="1"/>
</dbReference>
<dbReference type="STRING" id="3988.B9SKM4"/>
<accession>B9SKM4</accession>
<dbReference type="PANTHER" id="PTHR48203:SF1">
    <property type="entry name" value="VACUOLAR PROTEIN SORTING-ASSOCIATED PROTEIN 62"/>
    <property type="match status" value="1"/>
</dbReference>
<gene>
    <name evidence="1" type="ORF">RCOM_0542280</name>
</gene>